<name>A0ACB7J572_PLECO</name>
<reference evidence="1 2" key="1">
    <citation type="journal article" date="2021" name="Appl. Environ. Microbiol.">
        <title>Genetic linkage and physical mapping for an oyster mushroom Pleurotus cornucopiae and QTL analysis for the trait cap color.</title>
        <authorList>
            <person name="Zhang Y."/>
            <person name="Gao W."/>
            <person name="Sonnenberg A."/>
            <person name="Chen Q."/>
            <person name="Zhang J."/>
            <person name="Huang C."/>
        </authorList>
    </citation>
    <scope>NUCLEOTIDE SEQUENCE [LARGE SCALE GENOMIC DNA]</scope>
    <source>
        <strain evidence="1">CCMSSC00406</strain>
    </source>
</reference>
<organism evidence="1 2">
    <name type="scientific">Pleurotus cornucopiae</name>
    <name type="common">Cornucopia mushroom</name>
    <dbReference type="NCBI Taxonomy" id="5321"/>
    <lineage>
        <taxon>Eukaryota</taxon>
        <taxon>Fungi</taxon>
        <taxon>Dikarya</taxon>
        <taxon>Basidiomycota</taxon>
        <taxon>Agaricomycotina</taxon>
        <taxon>Agaricomycetes</taxon>
        <taxon>Agaricomycetidae</taxon>
        <taxon>Agaricales</taxon>
        <taxon>Pleurotineae</taxon>
        <taxon>Pleurotaceae</taxon>
        <taxon>Pleurotus</taxon>
    </lineage>
</organism>
<evidence type="ECO:0000313" key="2">
    <source>
        <dbReference type="Proteomes" id="UP000824881"/>
    </source>
</evidence>
<dbReference type="Proteomes" id="UP000824881">
    <property type="component" value="Unassembled WGS sequence"/>
</dbReference>
<keyword evidence="2" id="KW-1185">Reference proteome</keyword>
<evidence type="ECO:0000313" key="1">
    <source>
        <dbReference type="EMBL" id="KAG9225251.1"/>
    </source>
</evidence>
<accession>A0ACB7J572</accession>
<sequence length="516" mass="58542">MAMWSKYIYSALPPSSRSAPTTTYTLRQTRNCRNINIKYNNCKLQEQRLVYFTSFVRRYLCDLLQPQPPTRALRMSFPIPEYDSPLRALTRSEYFASLEPLLSISPRPIRHAPAQKRLPVELIYEVLSYITDPDDLRSVARASKQLHSIVLPRLWTPVSLSPVVRGQVLSDLEGQLDEWCTARKTRGEQTETLDVSLKNPGWSEDVRDAYIPVQRILRQLPNLTSLALNLVGPFDTTPRWPLGLIDTSTQSPCLKTVVFSPPTIKTRRGAITHPESQFEAWLFAQESIEHLEYRTRHPVAQRFPPNAVPNLRRLQISLDNIRMVAGMQGPRGITHLKVTMWCGDTDVPRLPPALSNVTVLARDARDLRLAGLLPKLERLDVEYEWCSLASLLADLRRNGTSRKGNFPRLRRLRACGLCVARGEEEGGMVGRVFKELEGLESLEVMRDDLTCVRYGRDGATRVVRWTCEESEVWYHDWEEDVVLEDPGSALVFFREPTTALAAAAAALGESPAETPL</sequence>
<dbReference type="EMBL" id="WQMT02000003">
    <property type="protein sequence ID" value="KAG9225251.1"/>
    <property type="molecule type" value="Genomic_DNA"/>
</dbReference>
<protein>
    <submittedName>
        <fullName evidence="1">Uncharacterized protein</fullName>
    </submittedName>
</protein>
<comment type="caution">
    <text evidence="1">The sequence shown here is derived from an EMBL/GenBank/DDBJ whole genome shotgun (WGS) entry which is preliminary data.</text>
</comment>
<proteinExistence type="predicted"/>
<gene>
    <name evidence="1" type="ORF">CCMSSC00406_0007082</name>
</gene>